<keyword evidence="6 13" id="KW-0227">DNA damage</keyword>
<dbReference type="GO" id="GO:0000287">
    <property type="term" value="F:magnesium ion binding"/>
    <property type="evidence" value="ECO:0007669"/>
    <property type="project" value="UniProtKB-UniRule"/>
</dbReference>
<dbReference type="PRINTS" id="PR00696">
    <property type="entry name" value="RSOLVASERUVC"/>
</dbReference>
<keyword evidence="3 13" id="KW-0540">Nuclease</keyword>
<dbReference type="FunFam" id="3.30.420.10:FF:000002">
    <property type="entry name" value="Crossover junction endodeoxyribonuclease RuvC"/>
    <property type="match status" value="1"/>
</dbReference>
<feature type="binding site" evidence="13">
    <location>
        <position position="7"/>
    </location>
    <ligand>
        <name>Mg(2+)</name>
        <dbReference type="ChEBI" id="CHEBI:18420"/>
        <label>1</label>
    </ligand>
</feature>
<dbReference type="NCBIfam" id="TIGR00228">
    <property type="entry name" value="ruvC"/>
    <property type="match status" value="1"/>
</dbReference>
<dbReference type="Proteomes" id="UP000184233">
    <property type="component" value="Unassembled WGS sequence"/>
</dbReference>
<comment type="subunit">
    <text evidence="13">Homodimer which binds Holliday junction (HJ) DNA. The HJ becomes 2-fold symmetrical on binding to RuvC with unstacked arms; it has a different conformation from HJ DNA in complex with RuvA. In the full resolvosome a probable DNA-RuvA(4)-RuvB(12)-RuvC(2) complex forms which resolves the HJ.</text>
</comment>
<keyword evidence="11 13" id="KW-0234">DNA repair</keyword>
<comment type="subcellular location">
    <subcellularLocation>
        <location evidence="13">Cytoplasm</location>
    </subcellularLocation>
</comment>
<keyword evidence="4 13" id="KW-0479">Metal-binding</keyword>
<dbReference type="GO" id="GO:0003677">
    <property type="term" value="F:DNA binding"/>
    <property type="evidence" value="ECO:0007669"/>
    <property type="project" value="UniProtKB-KW"/>
</dbReference>
<dbReference type="CDD" id="cd16962">
    <property type="entry name" value="RuvC"/>
    <property type="match status" value="1"/>
</dbReference>
<evidence type="ECO:0000256" key="4">
    <source>
        <dbReference type="ARBA" id="ARBA00022723"/>
    </source>
</evidence>
<name>A0A1M3L6N3_9BACT</name>
<protein>
    <recommendedName>
        <fullName evidence="13 14">Crossover junction endodeoxyribonuclease RuvC</fullName>
        <ecNumber evidence="13 14">3.1.21.10</ecNumber>
    </recommendedName>
    <alternativeName>
        <fullName evidence="13">Holliday junction nuclease RuvC</fullName>
    </alternativeName>
    <alternativeName>
        <fullName evidence="13">Holliday junction resolvase RuvC</fullName>
    </alternativeName>
</protein>
<evidence type="ECO:0000256" key="10">
    <source>
        <dbReference type="ARBA" id="ARBA00023172"/>
    </source>
</evidence>
<comment type="cofactor">
    <cofactor evidence="13">
        <name>Mg(2+)</name>
        <dbReference type="ChEBI" id="CHEBI:18420"/>
    </cofactor>
    <text evidence="13">Binds 2 Mg(2+) ion per subunit.</text>
</comment>
<proteinExistence type="inferred from homology"/>
<gene>
    <name evidence="13" type="primary">ruvC</name>
    <name evidence="15" type="ORF">BGO89_01160</name>
</gene>
<dbReference type="InterPro" id="IPR012337">
    <property type="entry name" value="RNaseH-like_sf"/>
</dbReference>
<dbReference type="AlphaFoldDB" id="A0A1M3L6N3"/>
<keyword evidence="10 13" id="KW-0233">DNA recombination</keyword>
<dbReference type="InterPro" id="IPR036397">
    <property type="entry name" value="RNaseH_sf"/>
</dbReference>
<dbReference type="PANTHER" id="PTHR30194:SF3">
    <property type="entry name" value="CROSSOVER JUNCTION ENDODEOXYRIBONUCLEASE RUVC"/>
    <property type="match status" value="1"/>
</dbReference>
<accession>A0A1M3L6N3</accession>
<comment type="caution">
    <text evidence="15">The sequence shown here is derived from an EMBL/GenBank/DDBJ whole genome shotgun (WGS) entry which is preliminary data.</text>
</comment>
<organism evidence="15 16">
    <name type="scientific">Candidatus Kapaibacterium thiocyanatum</name>
    <dbReference type="NCBI Taxonomy" id="1895771"/>
    <lineage>
        <taxon>Bacteria</taxon>
        <taxon>Pseudomonadati</taxon>
        <taxon>Candidatus Kapaibacteriota</taxon>
        <taxon>Candidatus Kapaibacteriia</taxon>
        <taxon>Candidatus Kapaibacteriales</taxon>
        <taxon>Candidatus Kapaibacteriaceae</taxon>
        <taxon>Candidatus Kapaibacterium</taxon>
    </lineage>
</organism>
<feature type="binding site" evidence="13">
    <location>
        <position position="68"/>
    </location>
    <ligand>
        <name>Mg(2+)</name>
        <dbReference type="ChEBI" id="CHEBI:18420"/>
        <label>2</label>
    </ligand>
</feature>
<dbReference type="Pfam" id="PF02075">
    <property type="entry name" value="RuvC"/>
    <property type="match status" value="1"/>
</dbReference>
<dbReference type="PANTHER" id="PTHR30194">
    <property type="entry name" value="CROSSOVER JUNCTION ENDODEOXYRIBONUCLEASE RUVC"/>
    <property type="match status" value="1"/>
</dbReference>
<dbReference type="NCBIfam" id="NF000711">
    <property type="entry name" value="PRK00039.2-1"/>
    <property type="match status" value="1"/>
</dbReference>
<keyword evidence="7 13" id="KW-0378">Hydrolase</keyword>
<evidence type="ECO:0000256" key="6">
    <source>
        <dbReference type="ARBA" id="ARBA00022763"/>
    </source>
</evidence>
<dbReference type="GO" id="GO:0006310">
    <property type="term" value="P:DNA recombination"/>
    <property type="evidence" value="ECO:0007669"/>
    <property type="project" value="UniProtKB-UniRule"/>
</dbReference>
<evidence type="ECO:0000256" key="9">
    <source>
        <dbReference type="ARBA" id="ARBA00023125"/>
    </source>
</evidence>
<dbReference type="Gene3D" id="3.30.420.10">
    <property type="entry name" value="Ribonuclease H-like superfamily/Ribonuclease H"/>
    <property type="match status" value="1"/>
</dbReference>
<dbReference type="InterPro" id="IPR020563">
    <property type="entry name" value="X-over_junc_endoDNase_Mg_BS"/>
</dbReference>
<feature type="binding site" evidence="13">
    <location>
        <position position="141"/>
    </location>
    <ligand>
        <name>Mg(2+)</name>
        <dbReference type="ChEBI" id="CHEBI:18420"/>
        <label>1</label>
    </ligand>
</feature>
<dbReference type="GO" id="GO:0005737">
    <property type="term" value="C:cytoplasm"/>
    <property type="evidence" value="ECO:0007669"/>
    <property type="project" value="UniProtKB-SubCell"/>
</dbReference>
<dbReference type="EC" id="3.1.21.10" evidence="13 14"/>
<evidence type="ECO:0000256" key="5">
    <source>
        <dbReference type="ARBA" id="ARBA00022759"/>
    </source>
</evidence>
<evidence type="ECO:0000256" key="12">
    <source>
        <dbReference type="ARBA" id="ARBA00029354"/>
    </source>
</evidence>
<feature type="active site" evidence="13">
    <location>
        <position position="7"/>
    </location>
</feature>
<evidence type="ECO:0000256" key="7">
    <source>
        <dbReference type="ARBA" id="ARBA00022801"/>
    </source>
</evidence>
<evidence type="ECO:0000313" key="16">
    <source>
        <dbReference type="Proteomes" id="UP000184233"/>
    </source>
</evidence>
<keyword evidence="2 13" id="KW-0963">Cytoplasm</keyword>
<keyword evidence="5 13" id="KW-0255">Endonuclease</keyword>
<feature type="active site" evidence="13">
    <location>
        <position position="141"/>
    </location>
</feature>
<dbReference type="GO" id="GO:0048476">
    <property type="term" value="C:Holliday junction resolvase complex"/>
    <property type="evidence" value="ECO:0007669"/>
    <property type="project" value="UniProtKB-UniRule"/>
</dbReference>
<dbReference type="GO" id="GO:0008821">
    <property type="term" value="F:crossover junction DNA endonuclease activity"/>
    <property type="evidence" value="ECO:0007669"/>
    <property type="project" value="UniProtKB-UniRule"/>
</dbReference>
<dbReference type="PROSITE" id="PS01321">
    <property type="entry name" value="RUVC"/>
    <property type="match status" value="1"/>
</dbReference>
<dbReference type="EMBL" id="MKVH01000002">
    <property type="protein sequence ID" value="OJX61225.1"/>
    <property type="molecule type" value="Genomic_DNA"/>
</dbReference>
<feature type="active site" evidence="13">
    <location>
        <position position="68"/>
    </location>
</feature>
<reference evidence="15 16" key="1">
    <citation type="submission" date="2016-09" db="EMBL/GenBank/DDBJ databases">
        <title>Genome-resolved meta-omics ties microbial dynamics to process performance in biotechnology for thiocyanate degradation.</title>
        <authorList>
            <person name="Kantor R.S."/>
            <person name="Huddy R.J."/>
            <person name="Iyer R."/>
            <person name="Thomas B.C."/>
            <person name="Brown C.T."/>
            <person name="Anantharaman K."/>
            <person name="Tringe S."/>
            <person name="Hettich R.L."/>
            <person name="Harrison S.T."/>
            <person name="Banfield J.F."/>
        </authorList>
    </citation>
    <scope>NUCLEOTIDE SEQUENCE [LARGE SCALE GENOMIC DNA]</scope>
    <source>
        <strain evidence="15">59-99</strain>
    </source>
</reference>
<evidence type="ECO:0000256" key="1">
    <source>
        <dbReference type="ARBA" id="ARBA00009518"/>
    </source>
</evidence>
<keyword evidence="8 13" id="KW-0460">Magnesium</keyword>
<comment type="function">
    <text evidence="13">The RuvA-RuvB-RuvC complex processes Holliday junction (HJ) DNA during genetic recombination and DNA repair. Endonuclease that resolves HJ intermediates. Cleaves cruciform DNA by making single-stranded nicks across the HJ at symmetrical positions within the homologous arms, yielding a 5'-phosphate and a 3'-hydroxyl group; requires a central core of homology in the junction. The consensus cleavage sequence is 5'-(A/T)TT(C/G)-3'. Cleavage occurs on the 3'-side of the TT dinucleotide at the point of strand exchange. HJ branch migration catalyzed by RuvA-RuvB allows RuvC to scan DNA until it finds its consensus sequence, where it cleaves and resolves the cruciform DNA.</text>
</comment>
<dbReference type="HAMAP" id="MF_00034">
    <property type="entry name" value="RuvC"/>
    <property type="match status" value="1"/>
</dbReference>
<keyword evidence="9 13" id="KW-0238">DNA-binding</keyword>
<evidence type="ECO:0000256" key="13">
    <source>
        <dbReference type="HAMAP-Rule" id="MF_00034"/>
    </source>
</evidence>
<evidence type="ECO:0000256" key="2">
    <source>
        <dbReference type="ARBA" id="ARBA00022490"/>
    </source>
</evidence>
<dbReference type="SUPFAM" id="SSF53098">
    <property type="entry name" value="Ribonuclease H-like"/>
    <property type="match status" value="1"/>
</dbReference>
<comment type="catalytic activity">
    <reaction evidence="12 13">
        <text>Endonucleolytic cleavage at a junction such as a reciprocal single-stranded crossover between two homologous DNA duplexes (Holliday junction).</text>
        <dbReference type="EC" id="3.1.21.10"/>
    </reaction>
</comment>
<comment type="similarity">
    <text evidence="1 13">Belongs to the RuvC family.</text>
</comment>
<evidence type="ECO:0000256" key="3">
    <source>
        <dbReference type="ARBA" id="ARBA00022722"/>
    </source>
</evidence>
<evidence type="ECO:0000256" key="8">
    <source>
        <dbReference type="ARBA" id="ARBA00022842"/>
    </source>
</evidence>
<sequence>MRILGIDPGSVVCGYGVIDVEGSRMTLVEYGAIAVKRRNASFPKRLLDIHQRLRHVIDRTSPDEVAMEKVFYAKNVLSIVQLAHARGVAVLACAEHGVDPIEYTPMQVKRSVTGRGAANKEQVQLMVRSILGIEEAHKFFDATDALAVAICHAVNGGPPPPLNKKRAARTTWADFVEQNPARIVGKK</sequence>
<dbReference type="InterPro" id="IPR002176">
    <property type="entry name" value="X-over_junc_endoDNase_RuvC"/>
</dbReference>
<evidence type="ECO:0000256" key="14">
    <source>
        <dbReference type="NCBIfam" id="TIGR00228"/>
    </source>
</evidence>
<evidence type="ECO:0000313" key="15">
    <source>
        <dbReference type="EMBL" id="OJX61225.1"/>
    </source>
</evidence>
<dbReference type="STRING" id="1895771.BGO89_01160"/>
<dbReference type="GO" id="GO:0006281">
    <property type="term" value="P:DNA repair"/>
    <property type="evidence" value="ECO:0007669"/>
    <property type="project" value="UniProtKB-UniRule"/>
</dbReference>
<evidence type="ECO:0000256" key="11">
    <source>
        <dbReference type="ARBA" id="ARBA00023204"/>
    </source>
</evidence>